<dbReference type="RefSeq" id="WP_012289361.1">
    <property type="nucleotide sequence ID" value="NZ_VRYN01000001.1"/>
</dbReference>
<dbReference type="EMBL" id="CP038631">
    <property type="protein sequence ID" value="QCC45335.1"/>
    <property type="molecule type" value="Genomic_DNA"/>
</dbReference>
<evidence type="ECO:0000313" key="6">
    <source>
        <dbReference type="Proteomes" id="UP000323075"/>
    </source>
</evidence>
<accession>A0A4D6GUD8</accession>
<dbReference type="Proteomes" id="UP000323075">
    <property type="component" value="Unassembled WGS sequence"/>
</dbReference>
<proteinExistence type="predicted"/>
<dbReference type="EMBL" id="VRYN01000001">
    <property type="protein sequence ID" value="TYO81606.1"/>
    <property type="molecule type" value="Genomic_DNA"/>
</dbReference>
<reference evidence="3 5" key="1">
    <citation type="journal article" date="2019" name="Microbiol. Resour. Announc.">
        <title>The Genome Sequence of the Halobacterium salinarum Type Strain Is Closely Related to That of Laboratory Strains NRC-1 and R1.</title>
        <authorList>
            <person name="Pfeiffer F."/>
            <person name="Marchfelder A."/>
            <person name="Habermann B."/>
            <person name="Dyall-Smith M.L."/>
        </authorList>
    </citation>
    <scope>NUCLEOTIDE SEQUENCE [LARGE SCALE GENOMIC DNA]</scope>
    <source>
        <strain evidence="3">91-R6</strain>
        <strain evidence="5">ATCC 33171 / DSM 3754 / JCM 8978 / NBRC 102687 / NCIMB 764 / 91-R6</strain>
    </source>
</reference>
<keyword evidence="2" id="KW-0472">Membrane</keyword>
<evidence type="ECO:0000313" key="3">
    <source>
        <dbReference type="EMBL" id="QCC45335.1"/>
    </source>
</evidence>
<dbReference type="GeneID" id="68694290"/>
<evidence type="ECO:0000256" key="1">
    <source>
        <dbReference type="SAM" id="MobiDB-lite"/>
    </source>
</evidence>
<name>A0A4D6GUD8_HALS9</name>
<protein>
    <submittedName>
        <fullName evidence="3">Putative secreted glycoprotein</fullName>
    </submittedName>
</protein>
<organism evidence="3 5">
    <name type="scientific">Halobacterium salinarum (strain ATCC 33171 / DSM 3754 / JCM 8978 / NBRC 102687 / NCIMB 764 / 91-R6)</name>
    <dbReference type="NCBI Taxonomy" id="2597657"/>
    <lineage>
        <taxon>Archaea</taxon>
        <taxon>Methanobacteriati</taxon>
        <taxon>Methanobacteriota</taxon>
        <taxon>Stenosarchaea group</taxon>
        <taxon>Halobacteria</taxon>
        <taxon>Halobacteriales</taxon>
        <taxon>Halobacteriaceae</taxon>
        <taxon>Halobacterium</taxon>
    </lineage>
</organism>
<reference evidence="3" key="3">
    <citation type="journal article" name="MicrobiologyOpen">
        <title>Whole-genome comparison between the type strain of Halobacterium salinarum (DSM 3754(T)) and the laboratory strains R1 and NRC-1.</title>
        <authorList>
            <person name="Pfeiffer F."/>
            <person name="Losensky G."/>
            <person name="Marchfelder A."/>
            <person name="Habermann B."/>
            <person name="Dyall-Smith M."/>
        </authorList>
    </citation>
    <scope>NUCLEOTIDE SEQUENCE</scope>
    <source>
        <strain evidence="3">91-R6</strain>
    </source>
</reference>
<feature type="transmembrane region" description="Helical" evidence="2">
    <location>
        <begin position="12"/>
        <end position="30"/>
    </location>
</feature>
<dbReference type="InterPro" id="IPR013783">
    <property type="entry name" value="Ig-like_fold"/>
</dbReference>
<dbReference type="AlphaFoldDB" id="A0A4D6GUD8"/>
<keyword evidence="2" id="KW-0812">Transmembrane</keyword>
<dbReference type="Gene3D" id="2.60.40.10">
    <property type="entry name" value="Immunoglobulins"/>
    <property type="match status" value="1"/>
</dbReference>
<feature type="region of interest" description="Disordered" evidence="1">
    <location>
        <begin position="479"/>
        <end position="515"/>
    </location>
</feature>
<gene>
    <name evidence="4" type="ORF">APQ99_00111</name>
    <name evidence="3" type="ORF">HBSAL_08435</name>
</gene>
<evidence type="ECO:0000256" key="2">
    <source>
        <dbReference type="SAM" id="Phobius"/>
    </source>
</evidence>
<keyword evidence="2" id="KW-1133">Transmembrane helix</keyword>
<evidence type="ECO:0000313" key="4">
    <source>
        <dbReference type="EMBL" id="TYO81606.1"/>
    </source>
</evidence>
<feature type="compositionally biased region" description="Basic and acidic residues" evidence="1">
    <location>
        <begin position="484"/>
        <end position="495"/>
    </location>
</feature>
<evidence type="ECO:0000313" key="5">
    <source>
        <dbReference type="Proteomes" id="UP000296216"/>
    </source>
</evidence>
<reference evidence="4 6" key="2">
    <citation type="submission" date="2019-07" db="EMBL/GenBank/DDBJ databases">
        <title>Genomic Encyclopedia of Archaeal and Bacterial Type Strains, Phase II (KMG-II): from individual species to whole genera.</title>
        <authorList>
            <person name="Goeker M."/>
        </authorList>
    </citation>
    <scope>NUCLEOTIDE SEQUENCE [LARGE SCALE GENOMIC DNA]</scope>
    <source>
        <strain evidence="4 6">DSM 3754</strain>
    </source>
</reference>
<sequence>MRFRDDTRGVTVQVGAVLLFATIIIALAVYQATVVPAQNADVEYKHSQQVQDDLVQLRNSVLGTASAGDARPVSVTLGTTYPSRVFSINPPSPAGRLATETYADGTIRVSNVAATNAETRDYLNGTWTATTKYISYTPGYNEFQTAPTTRYTATLLADYYADEGSSVLQTDQVLVRGDTITLVSVAGSLDTAQAGAVAVSPAAVSAPHKRVQVEPKDAAQPVTVSVPTTVSAATLRSQTGLGGRSGVSVVDAGPNRVNITLETGGPYTLQTARVGVGETPPSPGPRYLTLVGNDSDQVTVAARDAFNNPVAGASVVSRSGRVTKAVQTTGEDGRATFALRDDGRPVTGGGERVSFELVNASGTTAERFVNVTVDQETIVSGDGGGDLVRVGGSTVFDMNDDGVTGGFNFTVRNEFSDAVTITDVSVLPEDGSIDLLSDDVGSEGRRASELYVEAEDGNQTFVDVQTTGSEYAYLGPRGMTLSTERSREEQGREESGVGLDPVPLTTAVGGSVDVSPGEEATVEIGEFYRPVSGPIISDPVDITDEDVRVLVSYRRGSTSGSREFAVTGDYKPSGENFPEVTITDVSRGFGQVNVEGTANANGDSDLSTISGEIVYASGLVRGETKSAAGESVAEQFTIPGFGPRVVAVRMTVTDADGNTARDVYFP</sequence>
<dbReference type="Proteomes" id="UP000296216">
    <property type="component" value="Chromosome"/>
</dbReference>